<reference evidence="1" key="1">
    <citation type="submission" date="2020-08" db="EMBL/GenBank/DDBJ databases">
        <title>Genome Sequencing and Pan-Genome Analysis of Migratory bird Vibrio Strains, Inner Mongolia.</title>
        <authorList>
            <person name="Zheng L."/>
        </authorList>
    </citation>
    <scope>NUCLEOTIDE SEQUENCE</scope>
    <source>
        <strain evidence="1">M13F</strain>
    </source>
</reference>
<dbReference type="AlphaFoldDB" id="A0A9X0RB52"/>
<name>A0A9X0RB52_VIBME</name>
<dbReference type="Proteomes" id="UP000615796">
    <property type="component" value="Unassembled WGS sequence"/>
</dbReference>
<sequence length="520" mass="59966">MIVLNLEEFKDNDAHISGDVILKARAEADRQVKYSLAHFDFDGELISYPSDAVIFMEKPNDYQFYGIINSRKSSSYSSNYVYNALVTKSSQYDLWNGESIFDLISVFQKAANQRDLDQLSELTTYRPTVLQSKRLTQAVLNKFKCGEEASKACHFYIDRNGYALITMRDIKYLFEMFYDDEKYMTSNFYAKMFNQVGYYLCSESDLPYLISLCKSDNFRNDMSKEPGKDVYKIEGIPVQKIDLNFKVDDVKIKPSRIKSSIPLNEYGYTANQIKYAMESICCQRYKTARTLAYTSGMSLTQLSDFVDIAVRDKLIESVHNDVFTFSSVEPFQFTIKGNALSMKRGGKRMNKTALKKQMSIIVERYLDSRKHLDKMVRVPNCLGFFGSSINKDAVDYGDLDVFFTTEFSTHGKEKIYDFIKDHPNADPALVYHHLLSEAYSSELFPIKPPSVPEYSRLDGYAERVARSFLKRKSKLISIHDLDDVSAIDANFEVHYIGDEKLDKPITDYQELRKALSRFID</sequence>
<dbReference type="RefSeq" id="WP_187027318.1">
    <property type="nucleotide sequence ID" value="NZ_JACRUP010000027.1"/>
</dbReference>
<dbReference type="EMBL" id="JACRUP010000027">
    <property type="protein sequence ID" value="MBC5853169.1"/>
    <property type="molecule type" value="Genomic_DNA"/>
</dbReference>
<gene>
    <name evidence="1" type="ORF">H8Q88_20025</name>
</gene>
<evidence type="ECO:0000313" key="2">
    <source>
        <dbReference type="Proteomes" id="UP000615796"/>
    </source>
</evidence>
<organism evidence="1 2">
    <name type="scientific">Vibrio metschnikovii</name>
    <dbReference type="NCBI Taxonomy" id="28172"/>
    <lineage>
        <taxon>Bacteria</taxon>
        <taxon>Pseudomonadati</taxon>
        <taxon>Pseudomonadota</taxon>
        <taxon>Gammaproteobacteria</taxon>
        <taxon>Vibrionales</taxon>
        <taxon>Vibrionaceae</taxon>
        <taxon>Vibrio</taxon>
    </lineage>
</organism>
<comment type="caution">
    <text evidence="1">The sequence shown here is derived from an EMBL/GenBank/DDBJ whole genome shotgun (WGS) entry which is preliminary data.</text>
</comment>
<protein>
    <submittedName>
        <fullName evidence="1">Uncharacterized protein</fullName>
    </submittedName>
</protein>
<proteinExistence type="predicted"/>
<accession>A0A9X0RB52</accession>
<keyword evidence="2" id="KW-1185">Reference proteome</keyword>
<evidence type="ECO:0000313" key="1">
    <source>
        <dbReference type="EMBL" id="MBC5853169.1"/>
    </source>
</evidence>